<feature type="transmembrane region" description="Helical" evidence="2">
    <location>
        <begin position="43"/>
        <end position="65"/>
    </location>
</feature>
<sequence length="349" mass="38552">MLFLDAVKTCVHSITLIWSGLITYLVTVPVLGTSTLRKNPRFLLLSQQCCCLSAFSFLGLVLLILRNSSQVTTRLTYWILHDLQAVMDHGMTVTLAASSLCACVSILRPLHYPMLFKLLLPWMMLLIWLLASIIPVVFTVLTCIQEPWGLVIGPNAEGSTALESDACITSTLVLLGASVLLISSSYFLIYLEGCSAGHFTWSNKKGHCTILLHALQISLYFVPKVIIVSRLHQTQNEAVVTFLVFTSGQLLCPMLYGLRSKELQAELPIFLPQCLSTYPGVDMIANVDSANSESFTSSRRTASTDLSLRVVTSNPIWYLDVVPKHEVMMQPGTQRGSQEDVAPDPNLEN</sequence>
<dbReference type="Gene3D" id="1.20.1070.10">
    <property type="entry name" value="Rhodopsin 7-helix transmembrane proteins"/>
    <property type="match status" value="1"/>
</dbReference>
<dbReference type="GO" id="GO:0005549">
    <property type="term" value="F:odorant binding"/>
    <property type="evidence" value="ECO:0007669"/>
    <property type="project" value="TreeGrafter"/>
</dbReference>
<feature type="transmembrane region" description="Helical" evidence="2">
    <location>
        <begin position="119"/>
        <end position="141"/>
    </location>
</feature>
<feature type="transmembrane region" description="Helical" evidence="2">
    <location>
        <begin position="12"/>
        <end position="31"/>
    </location>
</feature>
<gene>
    <name evidence="3" type="ORF">AMEX_G6799</name>
</gene>
<proteinExistence type="predicted"/>
<keyword evidence="2" id="KW-0812">Transmembrane</keyword>
<protein>
    <submittedName>
        <fullName evidence="3">Olfactory receptor 4C11-like</fullName>
    </submittedName>
</protein>
<dbReference type="SUPFAM" id="SSF81321">
    <property type="entry name" value="Family A G protein-coupled receptor-like"/>
    <property type="match status" value="1"/>
</dbReference>
<feature type="region of interest" description="Disordered" evidence="1">
    <location>
        <begin position="329"/>
        <end position="349"/>
    </location>
</feature>
<evidence type="ECO:0000313" key="4">
    <source>
        <dbReference type="Proteomes" id="UP000752171"/>
    </source>
</evidence>
<evidence type="ECO:0000256" key="2">
    <source>
        <dbReference type="SAM" id="Phobius"/>
    </source>
</evidence>
<dbReference type="PANTHER" id="PTHR26451">
    <property type="entry name" value="G_PROTEIN_RECEP_F1_2 DOMAIN-CONTAINING PROTEIN"/>
    <property type="match status" value="1"/>
</dbReference>
<organism evidence="3 4">
    <name type="scientific">Astyanax mexicanus</name>
    <name type="common">Blind cave fish</name>
    <name type="synonym">Astyanax fasciatus mexicanus</name>
    <dbReference type="NCBI Taxonomy" id="7994"/>
    <lineage>
        <taxon>Eukaryota</taxon>
        <taxon>Metazoa</taxon>
        <taxon>Chordata</taxon>
        <taxon>Craniata</taxon>
        <taxon>Vertebrata</taxon>
        <taxon>Euteleostomi</taxon>
        <taxon>Actinopterygii</taxon>
        <taxon>Neopterygii</taxon>
        <taxon>Teleostei</taxon>
        <taxon>Ostariophysi</taxon>
        <taxon>Characiformes</taxon>
        <taxon>Characoidei</taxon>
        <taxon>Acestrorhamphidae</taxon>
        <taxon>Acestrorhamphinae</taxon>
        <taxon>Astyanax</taxon>
    </lineage>
</organism>
<feature type="transmembrane region" description="Helical" evidence="2">
    <location>
        <begin position="85"/>
        <end position="107"/>
    </location>
</feature>
<dbReference type="EMBL" id="JAICCE010000004">
    <property type="protein sequence ID" value="KAG9278869.1"/>
    <property type="molecule type" value="Genomic_DNA"/>
</dbReference>
<name>A0A8T2M488_ASTMX</name>
<dbReference type="PANTHER" id="PTHR26451:SF980">
    <property type="entry name" value="GENE 7582-RELATED"/>
    <property type="match status" value="1"/>
</dbReference>
<evidence type="ECO:0000256" key="1">
    <source>
        <dbReference type="SAM" id="MobiDB-lite"/>
    </source>
</evidence>
<feature type="transmembrane region" description="Helical" evidence="2">
    <location>
        <begin position="168"/>
        <end position="189"/>
    </location>
</feature>
<dbReference type="GO" id="GO:0004984">
    <property type="term" value="F:olfactory receptor activity"/>
    <property type="evidence" value="ECO:0007669"/>
    <property type="project" value="TreeGrafter"/>
</dbReference>
<dbReference type="GO" id="GO:0016020">
    <property type="term" value="C:membrane"/>
    <property type="evidence" value="ECO:0007669"/>
    <property type="project" value="TreeGrafter"/>
</dbReference>
<keyword evidence="3" id="KW-0675">Receptor</keyword>
<keyword evidence="2" id="KW-1133">Transmembrane helix</keyword>
<dbReference type="InterPro" id="IPR052921">
    <property type="entry name" value="GPCR1_Superfamily_Member"/>
</dbReference>
<accession>A0A8T2M488</accession>
<reference evidence="3 4" key="1">
    <citation type="submission" date="2021-07" db="EMBL/GenBank/DDBJ databases">
        <authorList>
            <person name="Imarazene B."/>
            <person name="Zahm M."/>
            <person name="Klopp C."/>
            <person name="Cabau C."/>
            <person name="Beille S."/>
            <person name="Jouanno E."/>
            <person name="Castinel A."/>
            <person name="Lluch J."/>
            <person name="Gil L."/>
            <person name="Kuchtly C."/>
            <person name="Lopez Roques C."/>
            <person name="Donnadieu C."/>
            <person name="Parrinello H."/>
            <person name="Journot L."/>
            <person name="Du K."/>
            <person name="Schartl M."/>
            <person name="Retaux S."/>
            <person name="Guiguen Y."/>
        </authorList>
    </citation>
    <scope>NUCLEOTIDE SEQUENCE [LARGE SCALE GENOMIC DNA]</scope>
    <source>
        <strain evidence="3">Pach_M1</strain>
        <tissue evidence="3">Testis</tissue>
    </source>
</reference>
<dbReference type="AlphaFoldDB" id="A0A8T2M488"/>
<evidence type="ECO:0000313" key="3">
    <source>
        <dbReference type="EMBL" id="KAG9278869.1"/>
    </source>
</evidence>
<comment type="caution">
    <text evidence="3">The sequence shown here is derived from an EMBL/GenBank/DDBJ whole genome shotgun (WGS) entry which is preliminary data.</text>
</comment>
<dbReference type="Proteomes" id="UP000752171">
    <property type="component" value="Unassembled WGS sequence"/>
</dbReference>
<keyword evidence="2" id="KW-0472">Membrane</keyword>